<dbReference type="Gene3D" id="2.20.25.690">
    <property type="match status" value="1"/>
</dbReference>
<dbReference type="PROSITE" id="PS00138">
    <property type="entry name" value="SUBTILASE_SER"/>
    <property type="match status" value="1"/>
</dbReference>
<organism evidence="9 10">
    <name type="scientific">Lutzomyia longipalpis</name>
    <name type="common">Sand fly</name>
    <dbReference type="NCBI Taxonomy" id="7200"/>
    <lineage>
        <taxon>Eukaryota</taxon>
        <taxon>Metazoa</taxon>
        <taxon>Ecdysozoa</taxon>
        <taxon>Arthropoda</taxon>
        <taxon>Hexapoda</taxon>
        <taxon>Insecta</taxon>
        <taxon>Pterygota</taxon>
        <taxon>Neoptera</taxon>
        <taxon>Endopterygota</taxon>
        <taxon>Diptera</taxon>
        <taxon>Nematocera</taxon>
        <taxon>Psychodoidea</taxon>
        <taxon>Psychodidae</taxon>
        <taxon>Lutzomyia</taxon>
        <taxon>Lutzomyia</taxon>
    </lineage>
</organism>
<dbReference type="EMBL" id="AJWK01031403">
    <property type="status" value="NOT_ANNOTATED_CDS"/>
    <property type="molecule type" value="Genomic_DNA"/>
</dbReference>
<dbReference type="EMBL" id="AJWK01031402">
    <property type="status" value="NOT_ANNOTATED_CDS"/>
    <property type="molecule type" value="Genomic_DNA"/>
</dbReference>
<dbReference type="GO" id="GO:0003729">
    <property type="term" value="F:mRNA binding"/>
    <property type="evidence" value="ECO:0007669"/>
    <property type="project" value="TreeGrafter"/>
</dbReference>
<keyword evidence="5" id="KW-0378">Hydrolase</keyword>
<dbReference type="Gene3D" id="6.10.250.3080">
    <property type="match status" value="1"/>
</dbReference>
<feature type="region of interest" description="Disordered" evidence="7">
    <location>
        <begin position="321"/>
        <end position="344"/>
    </location>
</feature>
<protein>
    <recommendedName>
        <fullName evidence="2">tripeptidyl-peptidase II</fullName>
        <ecNumber evidence="2">3.4.14.10</ecNumber>
    </recommendedName>
</protein>
<dbReference type="InterPro" id="IPR022229">
    <property type="entry name" value="TPPII_Ig-like-2"/>
</dbReference>
<dbReference type="PANTHER" id="PTHR12854">
    <property type="entry name" value="ATAXIN 2-RELATED"/>
    <property type="match status" value="1"/>
</dbReference>
<dbReference type="InterPro" id="IPR045117">
    <property type="entry name" value="ATXN2-like"/>
</dbReference>
<dbReference type="Pfam" id="PF00082">
    <property type="entry name" value="Peptidase_S8"/>
    <property type="match status" value="1"/>
</dbReference>
<feature type="region of interest" description="Disordered" evidence="7">
    <location>
        <begin position="437"/>
        <end position="528"/>
    </location>
</feature>
<dbReference type="PRINTS" id="PR00723">
    <property type="entry name" value="SUBTILISIN"/>
</dbReference>
<keyword evidence="6" id="KW-0720">Serine protease</keyword>
<keyword evidence="10" id="KW-1185">Reference proteome</keyword>
<evidence type="ECO:0000259" key="8">
    <source>
        <dbReference type="SMART" id="SM01272"/>
    </source>
</evidence>
<sequence>MDSKFPLHALVPKNETGAANFLAKYPEFNGQDVTIAIFDSGVDPRATGLQVTPGKETKVIERFDCSGTGDVDMTKKVTANQAGVIVGLSGRNLKVSSLMKKVNANGDKFRVGLKSLYDLYPTKIREKIIAENKVKHWDEPHKKSVAEVCRKLEEFDQSHQPGANNLSYREKLQKENLDASLEMLNFCEKKFTEFKTTYDCILLATDKGWMAVIDTTETGDLENAIHIREYSGNYDVQVINDYLSISVNVHNDGDILEIVGMCSIAAGYQPDNRELDGVAPGAKIVSLTIGDGRLGSMETGTAIVRAIIKVMELCDAGRRIDTNSKSSSRAEDKELEPWDPSSGTVNGEMEFLLELDGNANGWDANDMFHKNETMYGVQSTFDQSLAGYTMQIQKKDTQDFKDAEAKAEEIAKEIESHPQHNERVDVENGDEEAAFAAVERPSTGSPDSQPKGPSTNTQKYVPPAKRKGQSTGKLVRSTPPPSNNNGPQMPQSPQAPHKNNNYQAIPMVQPPPQQPPPQSQQQPQMTAAPQQYIHTQPPYMHRSDNCAPGAAIASVPEFTLSRAQLMNGTSMAAPHVAGSVALLISGLKKRKIPYSPYSIKRALTNTATQLKTVDPFAQGSGLLNVERAFDHLVDNAKEPEVSVRFGISVSNGGAKGIHIRHGVLTKPEEFSVNVEPVFFNEKDTAPKEKINFNIRLILTPSNEWVQCGKFLDLCYSARSFFVRIDPTGLQPGVHQSSIRAYDTKNVDKGPVFEVPITVVQPNVVGAEQLFVHRIQQQVYLPNTIVRQFLNVPRYATWAVLKLRADDANGGKFLVHTMQVLPSKYCKALETHKIVAVSNECDTLVPFKCEGDNILEVCIAKYWSNLGQTSIMASVEFHGVFSPNGSNGIHRIDMRALRTEEVLPSITLKNAVVVLRPTESSITPLTNRDVLPPSRQIYQNVLTYSLNLAKHQEFSLHAPLFSSVLYESEFESQFWMIFDKNCMMVGCGDAYSHGNFIKLEKGEYTIRLQ</sequence>
<dbReference type="VEuPathDB" id="VectorBase:LLONM1_007169"/>
<name>A0A1B0CVY1_LUTLO</name>
<dbReference type="InterPro" id="IPR048384">
    <property type="entry name" value="TPPII_GBD"/>
</dbReference>
<dbReference type="GO" id="GO:0010494">
    <property type="term" value="C:cytoplasmic stress granule"/>
    <property type="evidence" value="ECO:0007669"/>
    <property type="project" value="TreeGrafter"/>
</dbReference>
<proteinExistence type="predicted"/>
<reference evidence="9" key="1">
    <citation type="submission" date="2020-05" db="UniProtKB">
        <authorList>
            <consortium name="EnsemblMetazoa"/>
        </authorList>
    </citation>
    <scope>IDENTIFICATION</scope>
    <source>
        <strain evidence="9">Jacobina</strain>
    </source>
</reference>
<dbReference type="InterPro" id="IPR000209">
    <property type="entry name" value="Peptidase_S8/S53_dom"/>
</dbReference>
<feature type="compositionally biased region" description="Low complexity" evidence="7">
    <location>
        <begin position="519"/>
        <end position="528"/>
    </location>
</feature>
<feature type="compositionally biased region" description="Pro residues" evidence="7">
    <location>
        <begin position="508"/>
        <end position="518"/>
    </location>
</feature>
<dbReference type="InterPro" id="IPR046940">
    <property type="entry name" value="TPPII_Ig-like_sf"/>
</dbReference>
<dbReference type="EMBL" id="AJWK01031405">
    <property type="status" value="NOT_ANNOTATED_CDS"/>
    <property type="molecule type" value="Genomic_DNA"/>
</dbReference>
<evidence type="ECO:0000313" key="9">
    <source>
        <dbReference type="EnsemblMetazoa" id="LLOJ009166-PA"/>
    </source>
</evidence>
<dbReference type="Pfam" id="PF06741">
    <property type="entry name" value="LsmAD"/>
    <property type="match status" value="1"/>
</dbReference>
<feature type="compositionally biased region" description="Polar residues" evidence="7">
    <location>
        <begin position="442"/>
        <end position="459"/>
    </location>
</feature>
<dbReference type="SUPFAM" id="SSF52743">
    <property type="entry name" value="Subtilisin-like"/>
    <property type="match status" value="2"/>
</dbReference>
<evidence type="ECO:0000256" key="2">
    <source>
        <dbReference type="ARBA" id="ARBA00012462"/>
    </source>
</evidence>
<comment type="catalytic activity">
    <reaction evidence="1">
        <text>Release of an N-terminal tripeptide from a polypeptide.</text>
        <dbReference type="EC" id="3.4.14.10"/>
    </reaction>
</comment>
<dbReference type="Proteomes" id="UP000092461">
    <property type="component" value="Unassembled WGS sequence"/>
</dbReference>
<dbReference type="Pfam" id="PF12580">
    <property type="entry name" value="TPPII"/>
    <property type="match status" value="1"/>
</dbReference>
<evidence type="ECO:0000256" key="1">
    <source>
        <dbReference type="ARBA" id="ARBA00001910"/>
    </source>
</evidence>
<accession>A0A1B0CVY1</accession>
<evidence type="ECO:0000256" key="3">
    <source>
        <dbReference type="ARBA" id="ARBA00022438"/>
    </source>
</evidence>
<dbReference type="GO" id="GO:0008240">
    <property type="term" value="F:tripeptidyl-peptidase activity"/>
    <property type="evidence" value="ECO:0007669"/>
    <property type="project" value="UniProtKB-EC"/>
</dbReference>
<dbReference type="EMBL" id="AJWK01031404">
    <property type="status" value="NOT_ANNOTATED_CDS"/>
    <property type="molecule type" value="Genomic_DNA"/>
</dbReference>
<dbReference type="GO" id="GO:0006508">
    <property type="term" value="P:proteolysis"/>
    <property type="evidence" value="ECO:0007669"/>
    <property type="project" value="UniProtKB-KW"/>
</dbReference>
<dbReference type="FunFam" id="2.60.40.3170:FF:000003">
    <property type="entry name" value="tripeptidyl-peptidase 2"/>
    <property type="match status" value="1"/>
</dbReference>
<dbReference type="Gene3D" id="2.60.40.3170">
    <property type="match status" value="1"/>
</dbReference>
<dbReference type="SMART" id="SM01272">
    <property type="entry name" value="LsmAD"/>
    <property type="match status" value="1"/>
</dbReference>
<feature type="domain" description="LsmAD" evidence="8">
    <location>
        <begin position="375"/>
        <end position="441"/>
    </location>
</feature>
<dbReference type="PANTHER" id="PTHR12854:SF7">
    <property type="entry name" value="ATAXIN-2 HOMOLOG"/>
    <property type="match status" value="1"/>
</dbReference>
<dbReference type="GO" id="GO:0004177">
    <property type="term" value="F:aminopeptidase activity"/>
    <property type="evidence" value="ECO:0007669"/>
    <property type="project" value="UniProtKB-KW"/>
</dbReference>
<dbReference type="VEuPathDB" id="VectorBase:LLONM1_003130"/>
<dbReference type="EC" id="3.4.14.10" evidence="2"/>
<evidence type="ECO:0000256" key="4">
    <source>
        <dbReference type="ARBA" id="ARBA00022670"/>
    </source>
</evidence>
<feature type="compositionally biased region" description="Polar residues" evidence="7">
    <location>
        <begin position="483"/>
        <end position="502"/>
    </location>
</feature>
<feature type="compositionally biased region" description="Basic and acidic residues" evidence="7">
    <location>
        <begin position="321"/>
        <end position="336"/>
    </location>
</feature>
<dbReference type="InterPro" id="IPR009604">
    <property type="entry name" value="LsmAD_domain"/>
</dbReference>
<dbReference type="GO" id="GO:0034063">
    <property type="term" value="P:stress granule assembly"/>
    <property type="evidence" value="ECO:0007669"/>
    <property type="project" value="TreeGrafter"/>
</dbReference>
<evidence type="ECO:0000256" key="7">
    <source>
        <dbReference type="SAM" id="MobiDB-lite"/>
    </source>
</evidence>
<dbReference type="InterPro" id="IPR023828">
    <property type="entry name" value="Peptidase_S8_Ser-AS"/>
</dbReference>
<dbReference type="Pfam" id="PF21223">
    <property type="entry name" value="TPPII_Ig-like-1"/>
    <property type="match status" value="1"/>
</dbReference>
<evidence type="ECO:0000256" key="6">
    <source>
        <dbReference type="ARBA" id="ARBA00022825"/>
    </source>
</evidence>
<dbReference type="GO" id="GO:0004252">
    <property type="term" value="F:serine-type endopeptidase activity"/>
    <property type="evidence" value="ECO:0007669"/>
    <property type="project" value="InterPro"/>
</dbReference>
<dbReference type="EnsemblMetazoa" id="LLOJ009166-RA">
    <property type="protein sequence ID" value="LLOJ009166-PA"/>
    <property type="gene ID" value="LLOJ009166"/>
</dbReference>
<evidence type="ECO:0000256" key="5">
    <source>
        <dbReference type="ARBA" id="ARBA00022801"/>
    </source>
</evidence>
<evidence type="ECO:0000313" key="10">
    <source>
        <dbReference type="Proteomes" id="UP000092461"/>
    </source>
</evidence>
<dbReference type="VEuPathDB" id="VectorBase:LLOJ009166"/>
<dbReference type="AlphaFoldDB" id="A0A1B0CVY1"/>
<dbReference type="Pfam" id="PF21316">
    <property type="entry name" value="TPPII_GBD"/>
    <property type="match status" value="1"/>
</dbReference>
<dbReference type="InterPro" id="IPR015500">
    <property type="entry name" value="Peptidase_S8_subtilisin-rel"/>
</dbReference>
<dbReference type="Gene3D" id="3.40.50.200">
    <property type="entry name" value="Peptidase S8/S53 domain"/>
    <property type="match status" value="2"/>
</dbReference>
<dbReference type="InterPro" id="IPR036852">
    <property type="entry name" value="Peptidase_S8/S53_dom_sf"/>
</dbReference>
<dbReference type="InterPro" id="IPR048383">
    <property type="entry name" value="TPPII_Ig-like-1"/>
</dbReference>
<keyword evidence="4" id="KW-0645">Protease</keyword>
<keyword evidence="3" id="KW-0031">Aminopeptidase</keyword>